<sequence>MACHATRRVLDLSTSLFGEILEKTSDNLPVPLHGLSAELRAVVTGTLTAAVDAETARIAAAEGSATSTSTSAAAAAGGGGAADGDSDEETAPGQVSSARNGSLIVRLDDAMLAAAASADGAHPATAALSNAALRAHFIARTAFTVWVSKGSVLVHVRKGAALALRQTLHERALGPAVDLARPSQGGGRDDRDD</sequence>
<proteinExistence type="predicted"/>
<dbReference type="AlphaFoldDB" id="A0A5A8DX30"/>
<protein>
    <submittedName>
        <fullName evidence="2">Uncharacterized protein</fullName>
    </submittedName>
</protein>
<gene>
    <name evidence="2" type="ORF">FNF28_01786</name>
</gene>
<feature type="region of interest" description="Disordered" evidence="1">
    <location>
        <begin position="69"/>
        <end position="97"/>
    </location>
</feature>
<comment type="caution">
    <text evidence="2">The sequence shown here is derived from an EMBL/GenBank/DDBJ whole genome shotgun (WGS) entry which is preliminary data.</text>
</comment>
<evidence type="ECO:0000313" key="2">
    <source>
        <dbReference type="EMBL" id="KAA0169996.1"/>
    </source>
</evidence>
<organism evidence="2 3">
    <name type="scientific">Cafeteria roenbergensis</name>
    <name type="common">Marine flagellate</name>
    <dbReference type="NCBI Taxonomy" id="33653"/>
    <lineage>
        <taxon>Eukaryota</taxon>
        <taxon>Sar</taxon>
        <taxon>Stramenopiles</taxon>
        <taxon>Bigyra</taxon>
        <taxon>Opalozoa</taxon>
        <taxon>Bicosoecida</taxon>
        <taxon>Cafeteriaceae</taxon>
        <taxon>Cafeteria</taxon>
    </lineage>
</organism>
<evidence type="ECO:0000256" key="1">
    <source>
        <dbReference type="SAM" id="MobiDB-lite"/>
    </source>
</evidence>
<accession>A0A5A8DX30</accession>
<name>A0A5A8DX30_CAFRO</name>
<evidence type="ECO:0000313" key="3">
    <source>
        <dbReference type="Proteomes" id="UP000324907"/>
    </source>
</evidence>
<reference evidence="2 3" key="1">
    <citation type="submission" date="2019-07" db="EMBL/GenBank/DDBJ databases">
        <title>Genomes of Cafeteria roenbergensis.</title>
        <authorList>
            <person name="Fischer M.G."/>
            <person name="Hackl T."/>
            <person name="Roman M."/>
        </authorList>
    </citation>
    <scope>NUCLEOTIDE SEQUENCE [LARGE SCALE GENOMIC DNA]</scope>
    <source>
        <strain evidence="2 3">RCC970-E3</strain>
    </source>
</reference>
<dbReference type="Proteomes" id="UP000324907">
    <property type="component" value="Unassembled WGS sequence"/>
</dbReference>
<dbReference type="EMBL" id="VLTL01000017">
    <property type="protein sequence ID" value="KAA0169996.1"/>
    <property type="molecule type" value="Genomic_DNA"/>
</dbReference>